<keyword evidence="5" id="KW-1185">Reference proteome</keyword>
<reference evidence="4" key="1">
    <citation type="submission" date="2021-01" db="EMBL/GenBank/DDBJ databases">
        <authorList>
            <consortium name="Genoscope - CEA"/>
            <person name="William W."/>
        </authorList>
    </citation>
    <scope>NUCLEOTIDE SEQUENCE</scope>
</reference>
<feature type="domain" description="PSI" evidence="3">
    <location>
        <begin position="126"/>
        <end position="174"/>
    </location>
</feature>
<dbReference type="SMART" id="SM00639">
    <property type="entry name" value="PSA"/>
    <property type="match status" value="45"/>
</dbReference>
<gene>
    <name evidence="4" type="ORF">PPRIM_AZ9-3.1.T0790182</name>
</gene>
<evidence type="ECO:0000313" key="4">
    <source>
        <dbReference type="EMBL" id="CAD8087869.1"/>
    </source>
</evidence>
<evidence type="ECO:0000259" key="3">
    <source>
        <dbReference type="SMART" id="SM00423"/>
    </source>
</evidence>
<evidence type="ECO:0000313" key="5">
    <source>
        <dbReference type="Proteomes" id="UP000688137"/>
    </source>
</evidence>
<dbReference type="InterPro" id="IPR016201">
    <property type="entry name" value="PSI"/>
</dbReference>
<organism evidence="4 5">
    <name type="scientific">Paramecium primaurelia</name>
    <dbReference type="NCBI Taxonomy" id="5886"/>
    <lineage>
        <taxon>Eukaryota</taxon>
        <taxon>Sar</taxon>
        <taxon>Alveolata</taxon>
        <taxon>Ciliophora</taxon>
        <taxon>Intramacronucleata</taxon>
        <taxon>Oligohymenophorea</taxon>
        <taxon>Peniculida</taxon>
        <taxon>Parameciidae</taxon>
        <taxon>Paramecium</taxon>
    </lineage>
</organism>
<protein>
    <recommendedName>
        <fullName evidence="3">PSI domain-containing protein</fullName>
    </recommendedName>
</protein>
<comment type="caution">
    <text evidence="4">The sequence shown here is derived from an EMBL/GenBank/DDBJ whole genome shotgun (WGS) entry which is preliminary data.</text>
</comment>
<dbReference type="Proteomes" id="UP000688137">
    <property type="component" value="Unassembled WGS sequence"/>
</dbReference>
<feature type="domain" description="PSI" evidence="3">
    <location>
        <begin position="554"/>
        <end position="606"/>
    </location>
</feature>
<feature type="signal peptide" evidence="2">
    <location>
        <begin position="1"/>
        <end position="17"/>
    </location>
</feature>
<evidence type="ECO:0000256" key="1">
    <source>
        <dbReference type="ARBA" id="ARBA00023180"/>
    </source>
</evidence>
<accession>A0A8S1N9F8</accession>
<proteinExistence type="predicted"/>
<dbReference type="Pfam" id="PF01508">
    <property type="entry name" value="Paramecium_SA"/>
    <property type="match status" value="40"/>
</dbReference>
<name>A0A8S1N9F8_PARPR</name>
<keyword evidence="2" id="KW-0732">Signal</keyword>
<feature type="domain" description="PSI" evidence="3">
    <location>
        <begin position="3286"/>
        <end position="3342"/>
    </location>
</feature>
<sequence>MNKKIFMLSMMILLIESQFSREKCTCQELLSEDDCINNITTKCSWDGKNSQCNIFTTTDKPIKKYIQYCDSYNENDCPQKLGCAWLSNKCILFTGCTAYDKKDNSECQAINRRCISDGTHCVEIDACYTYKKQISCVKNANKKFCYWNSQNNSCVDASTCDKLPKIFAIDKECRDVISICTVIPSGGCVDSGNECSDQKLEIQCFWNKLQTIACYWDGFACIDRICENAPSSFTTDDACITFRTDGTCTTKANGGCVTRTTCADAKIKESCIKNSSGDDCYWTGTTCIDKTCTNAPTTMTTNLECAGFVTGCITKLYGGCVANGTCSVASVQAACVKNSNNFDCIWDSNCKEKTCANAPTKNNTHDLCASYLSICTVKSGGGCQNRTCANAPTTMTTNDACEAYLTGNNCITKSGGGCVTNTTCAAITLEVACVKNSSGSTCFWDPENSRCKDKTCVNAPADNTTHDLCQAFLNTCTVNSTSAGCVEKTCENSLAQSYCDNDTSHRTCIWKGKCYKNQCAFASSFITTYAGCQAYHPSCTLSNSGTGCVPLPLKCEAITIEAACQMQSNKKPCGWNGSQCIDKGCSTASKTFTTTSECNEYLSICVANNPIIVNGFLTIEGCQNLPKSCTFRKSIENCEISRFGYPTCLWDSFTEQCVEKSCATASNQGTAGSLQGEFTVYNCRTYLNTCISNNSADGCIVKPFSCSSLVLSNCQIGSKQSGDCYWNGNSCVDRICTNIIQTTHANCNAVYYPCTVNNLGTACQPLATNCTSYLSQENCKITEKQEYCIWTGFSCRNATCADAPDSSSYDSDSECFAYPTPSEKCTVIYKVGAQGCVKKQANCSDYKTQSQCHKTITNLTVDDDCKWVIDKCYELSIFTFGTCRQFKGTQRIAESSVTCTFDCNLKRGSGLTFADCQALDYTCSVKKDGSGCIYIQSTCYGYESQIINCFRSSASANAGYCVMNDFQQCQPVNQASECRYITGLIDMDHRKCQLYHFDCTALNDGTGCQEYKSRCSDYETANNCSISVQGKCFFDGIYCVRFSNCASIIGIGLNNTICSSYHPGCTAYANGIDCQEKMPVCDLYFTQNSCTISQAVAPTDKCVWTGTQCISISTVATDCAYVTGYELTDEICASYNLNCTVNRYGTACQEKKATCYDYAADYVACSISAALPANKCAWTGTACISIQNYNIADCTYVTGYELTDEICASYNLNCTVNRYGTACQEKKATCYDYAADYVACSISAALPANKCAWTGTACISIQNYNIADCTYVTGYELTDEICASYNLNCTVNRYGTACQEKKATCYDYAADYVACSISAALPANKCAWTGTACISIQNYNIADCTYVTGYELTDEICASYNLNCTVNRQGTACQEKKATCYDYAADYRMCQEYKDGCTNIFSAESSVTCTLDCNLKRGSGLTFADCQALDYTCSVKKDGSGCIYIQSTCYGYESQIINCFRSSASANAGYCVMNDFQQCQPVNQASECRYITGLIDMDHRKCQLYHFDCTALNDGTGCQEYKSRCSDYETANNCSISVQGKCFFDGCTAYANGIDCQEKMPVCDLYFTQNSCTISQAVAPTDKCVWTGTQCISISTVATDCAYVTGYELTDEICASYNLNCTVNRYGTACQEKKATCYDYAADYVACSISAALPANKCAWTGTACISIQNYNIADCTYVTGYELTDEICASYNLNCTVNRQGTACQEKKATCYDYAADYVACSISAALPANKCFWTGTACISIQNYNIADCAYVTGYELTDEICASYNLNCTVNRYGTACQEKKATCYDYAANYIACSISAAASTANKCVWTGTQCISVITTAVECAYITEYELTDEICASYNPGCTVNRYGTECQEKKATCVAYAANYIACSISAAASTANKCVWTGTQCISVITTAVECAYITEYELTDEICASYNPGCTVNRYGTECQEKKATCVAYAANYIACSISAAASTANKCVWTGTQCISVITTAVECAYITEYELTDEICASYNPGCTVNRYGTECQEKKATCVAYAANYIACSISAAASTANKCVWTGTQCISVITTAVECAYITEYELTDEICASYNPGCTVNRYGTECQEKKATCVAYAANYIACSISAAASTANKCVWTGTQCISVITTAVECAYITEYELTDEICASYNPGCTVNRYGTECQEKKATCVAYAANYIACSISAAASTANKCVWTGTQCISVITTAVECAYITEYELTDEICASYNPGCTVNRYGTECQEKKATCVAYAANYIACSISAAASTANKCVWTGTQCISVITTAVECAYITGYELTDEICASYNPGCTVNRQGTACQEKLTTCEQYITQFNCSISTLSKCVWTGYQCISVTNVATDCAYITGNRLTDTICASYHLGCTSLKDGTGCQEAKPNCRDYTSFNKCFLQTTGFPSCIWIDYSCYPITDANCSVITGYGLDHAQCQAYSTGCTSVSDGSKCQDFKSTCEQYPGTTLGCTKYPQKCYLYGSTCIAIQNVHTDCAKITGSAGAITYEICQSYNSGCSVNRARSACVQQQAQCSGYTSAMTSCYKSGAGLCIASTNTDTACVAATAATTCDAVYLGSGNYSSANCNEMKAGCTNNGATACVAKTCTNAVVTFNHTNCNSYLNTCTVNSGNSACQTMASKCADQTQASCLYSVEGECVVVGTSCVRKTCDTAATDATRDDDNECSSYLQSCTVARLGGCQARAACSSYISFLQCKFNTSGGKCFWNPTQKSCVDLNCGNIEATTLYDTHNECVVVDEILACTVRARDGATIQGCMSRGACSSYTIEEQCKTNLSNGICVWNTNANLPAPVCQDKSCNTAPIYYATHDDCYAYYETATVKCTVFATPSNSGDRPILEGCQQTTACSSYIDKEQCQINANGDPCGWNGTSCADKSCNTAPIDYDDDTKCREYITNKCTVSDTGYGCVDIPVTCETMKQNQCYYNKAGDPCYWTGIECIKRSCENAPEGTITADDCNKYLTGCTLDNIKCKTKICEDFEFGTDYLCKQSISTCTTNGKNCVTRGSCLQALDKAGCILSSTGEQCEWIPDNDINSAYCTIKTCSTASDSLITEEQCQQYFRNCTTKKGGGCIEKSSCANANVESACTTAFNGQICVWDSIKQLCRDYDCQDIDGTLHDACQSRKSDCTAGLNGRCAKIQNCEQTNVRAACIVGLNGPCLWIDQYINQDDSKGACFQYTSCQSLSWKTDQQCKQINDQCTTDGSKCVAITLCSETNINGGCVTGYDGICVQSVLELNSLESAVCQPYKSCEKVFYITHEQCQQANRNCTTNGKTSCIDLTECQLYQSQVGCVINKTGLNVQSGIVKSTGLCTWDAKNNQCRDQDCSDYIRTTHRECFGILSTCTSNGETCIKQELCSSYTTQVICETAVGSDGICFWEYASLKNNNNATCRLLICQDIQNSLSNNVCLASSLSCVIDNDNICIPKANCSTYTSKSACNYGGLDGICVFKQQNGINSISGIGTCTLMRDCSAANDDQNACQAAKDRCLWIPELIIQGLATPSKCSALDCTLNWAKNGYCNRILNWDKKSQQMCKLINGTCVSINPIDLSFNECLKISGYTYTWNASKNQCQVCKSSESNSNQNNVTVIQQKNEKTESTSSNQILSIIGLMVIDYLI</sequence>
<dbReference type="EMBL" id="CAJJDM010000082">
    <property type="protein sequence ID" value="CAD8087869.1"/>
    <property type="molecule type" value="Genomic_DNA"/>
</dbReference>
<evidence type="ECO:0000256" key="2">
    <source>
        <dbReference type="SAM" id="SignalP"/>
    </source>
</evidence>
<feature type="domain" description="PSI" evidence="3">
    <location>
        <begin position="423"/>
        <end position="470"/>
    </location>
</feature>
<dbReference type="SMART" id="SM00423">
    <property type="entry name" value="PSI"/>
    <property type="match status" value="6"/>
</dbReference>
<feature type="chain" id="PRO_5035792365" description="PSI domain-containing protein" evidence="2">
    <location>
        <begin position="18"/>
        <end position="3620"/>
    </location>
</feature>
<dbReference type="InterPro" id="IPR002895">
    <property type="entry name" value="Paramecium_SA"/>
</dbReference>
<feature type="domain" description="PSI" evidence="3">
    <location>
        <begin position="325"/>
        <end position="376"/>
    </location>
</feature>
<feature type="domain" description="PSI" evidence="3">
    <location>
        <begin position="2694"/>
        <end position="2743"/>
    </location>
</feature>
<keyword evidence="1" id="KW-0325">Glycoprotein</keyword>